<geneLocation type="plasmid" evidence="1">
    <name>plasmindB</name>
</geneLocation>
<evidence type="ECO:0000313" key="1">
    <source>
        <dbReference type="EMBL" id="XBV47518.1"/>
    </source>
</evidence>
<reference evidence="1" key="1">
    <citation type="submission" date="2024-06" db="EMBL/GenBank/DDBJ databases">
        <title>Multiomics insights into the TNT degradation mechanism by Pantoea sp. BJ2 isolated from an ammunition destruction site.</title>
        <authorList>
            <person name="Luo J."/>
        </authorList>
    </citation>
    <scope>NUCLEOTIDE SEQUENCE</scope>
    <source>
        <strain evidence="1">BJ2</strain>
        <plasmid evidence="1">plasmindB</plasmid>
    </source>
</reference>
<proteinExistence type="predicted"/>
<name>A0AAU7U3F7_9GAMM</name>
<accession>A0AAU7U3F7</accession>
<protein>
    <submittedName>
        <fullName evidence="1">Uncharacterized protein</fullName>
    </submittedName>
</protein>
<sequence length="157" mass="17872">MKRIISLLIAFTFFGGWYTFPYILNLMAYSCVEQSIVVYDEPDQTVITDARWLTSDGRKHISYSSTIYRFIDGKLTDRVNSERTFEFGFTYMPSFTEVNTLDAFRISGPETSAVWPGAYIDPAAEKNFSAGVYLFSTGQSILTGLKDRPRGICYRSL</sequence>
<gene>
    <name evidence="1" type="ORF">AAF463_24660</name>
</gene>
<dbReference type="AlphaFoldDB" id="A0AAU7U3F7"/>
<dbReference type="RefSeq" id="WP_350262559.1">
    <property type="nucleotide sequence ID" value="NZ_CP158294.1"/>
</dbReference>
<organism evidence="1">
    <name type="scientific">Pantoea sp. BJ2</name>
    <dbReference type="NCBI Taxonomy" id="3141322"/>
    <lineage>
        <taxon>Bacteria</taxon>
        <taxon>Pseudomonadati</taxon>
        <taxon>Pseudomonadota</taxon>
        <taxon>Gammaproteobacteria</taxon>
        <taxon>Enterobacterales</taxon>
        <taxon>Erwiniaceae</taxon>
        <taxon>Pantoea</taxon>
    </lineage>
</organism>
<dbReference type="EMBL" id="CP158294">
    <property type="protein sequence ID" value="XBV47518.1"/>
    <property type="molecule type" value="Genomic_DNA"/>
</dbReference>
<keyword evidence="1" id="KW-0614">Plasmid</keyword>
<dbReference type="PROSITE" id="PS51257">
    <property type="entry name" value="PROKAR_LIPOPROTEIN"/>
    <property type="match status" value="1"/>
</dbReference>